<name>N6TUE0_DENPD</name>
<organism evidence="1">
    <name type="scientific">Dendroctonus ponderosae</name>
    <name type="common">Mountain pine beetle</name>
    <dbReference type="NCBI Taxonomy" id="77166"/>
    <lineage>
        <taxon>Eukaryota</taxon>
        <taxon>Metazoa</taxon>
        <taxon>Ecdysozoa</taxon>
        <taxon>Arthropoda</taxon>
        <taxon>Hexapoda</taxon>
        <taxon>Insecta</taxon>
        <taxon>Pterygota</taxon>
        <taxon>Neoptera</taxon>
        <taxon>Endopterygota</taxon>
        <taxon>Coleoptera</taxon>
        <taxon>Polyphaga</taxon>
        <taxon>Cucujiformia</taxon>
        <taxon>Curculionidae</taxon>
        <taxon>Scolytinae</taxon>
        <taxon>Dendroctonus</taxon>
    </lineage>
</organism>
<evidence type="ECO:0000313" key="2">
    <source>
        <dbReference type="EMBL" id="ERL91339.1"/>
    </source>
</evidence>
<gene>
    <name evidence="2" type="ORF">D910_08671</name>
    <name evidence="1" type="ORF">YQE_11292</name>
</gene>
<reference evidence="1 3" key="1">
    <citation type="journal article" date="2013" name="Genome Biol.">
        <title>Draft genome of the mountain pine beetle, Dendroctonus ponderosae Hopkins, a major forest pest.</title>
        <authorList>
            <person name="Keeling C.I."/>
            <person name="Yuen M.M."/>
            <person name="Liao N.Y."/>
            <person name="Docking T.R."/>
            <person name="Chan S.K."/>
            <person name="Taylor G.A."/>
            <person name="Palmquist D.L."/>
            <person name="Jackman S.D."/>
            <person name="Nguyen A."/>
            <person name="Li M."/>
            <person name="Henderson H."/>
            <person name="Janes J.K."/>
            <person name="Zhao Y."/>
            <person name="Pandoh P."/>
            <person name="Moore R."/>
            <person name="Sperling F.A."/>
            <person name="Huber D.P."/>
            <person name="Birol I."/>
            <person name="Jones S.J."/>
            <person name="Bohlmann J."/>
        </authorList>
    </citation>
    <scope>NUCLEOTIDE SEQUENCE</scope>
</reference>
<dbReference type="EMBL" id="KB632281">
    <property type="protein sequence ID" value="ERL91339.1"/>
    <property type="molecule type" value="Genomic_DNA"/>
</dbReference>
<dbReference type="AlphaFoldDB" id="N6TUE0"/>
<dbReference type="HOGENOM" id="CLU_1066594_0_0_1"/>
<protein>
    <submittedName>
        <fullName evidence="1">Uncharacterized protein</fullName>
    </submittedName>
</protein>
<sequence length="261" mass="28410">MAQTPFQAVGMEEMIAGRDARLGHVVEAYGANIVPILDVFALGVALSNQQLPVVVVGVLDAQIDREVQTEQDQVGVVEVEAVEPHNYPCSDGNCVHEKGHVEVLQILQLVDLQSLHQLGEDLHEDFLSAEIVDGGDQTVGEFGFVLNALLSETKDGNHRFGPFQNDLAEPLQVVGQGRRSNDYPVPAALVDIAHSSGKVPQHRVEQHGGQGQDNVLTIGCYLASERIDVMQIDDELFNVVDLFHQFGFEGGNPLQHNRTPA</sequence>
<evidence type="ECO:0000313" key="3">
    <source>
        <dbReference type="Proteomes" id="UP000030742"/>
    </source>
</evidence>
<accession>N6TUE0</accession>
<evidence type="ECO:0000313" key="1">
    <source>
        <dbReference type="EMBL" id="ENN72001.1"/>
    </source>
</evidence>
<feature type="non-terminal residue" evidence="1">
    <location>
        <position position="1"/>
    </location>
</feature>
<dbReference type="EMBL" id="KB741247">
    <property type="protein sequence ID" value="ENN72001.1"/>
    <property type="molecule type" value="Genomic_DNA"/>
</dbReference>
<dbReference type="Proteomes" id="UP000030742">
    <property type="component" value="Unassembled WGS sequence"/>
</dbReference>
<proteinExistence type="predicted"/>